<keyword evidence="3" id="KW-1185">Reference proteome</keyword>
<feature type="compositionally biased region" description="Polar residues" evidence="1">
    <location>
        <begin position="1"/>
        <end position="15"/>
    </location>
</feature>
<gene>
    <name evidence="2" type="ORF">THAOC_10460</name>
</gene>
<dbReference type="AlphaFoldDB" id="K0SPY2"/>
<name>K0SPY2_THAOC</name>
<feature type="region of interest" description="Disordered" evidence="1">
    <location>
        <begin position="1"/>
        <end position="35"/>
    </location>
</feature>
<dbReference type="EMBL" id="AGNL01011480">
    <property type="protein sequence ID" value="EJK68363.1"/>
    <property type="molecule type" value="Genomic_DNA"/>
</dbReference>
<reference evidence="2 3" key="1">
    <citation type="journal article" date="2012" name="Genome Biol.">
        <title>Genome and low-iron response of an oceanic diatom adapted to chronic iron limitation.</title>
        <authorList>
            <person name="Lommer M."/>
            <person name="Specht M."/>
            <person name="Roy A.S."/>
            <person name="Kraemer L."/>
            <person name="Andreson R."/>
            <person name="Gutowska M.A."/>
            <person name="Wolf J."/>
            <person name="Bergner S.V."/>
            <person name="Schilhabel M.B."/>
            <person name="Klostermeier U.C."/>
            <person name="Beiko R.G."/>
            <person name="Rosenstiel P."/>
            <person name="Hippler M."/>
            <person name="Laroche J."/>
        </authorList>
    </citation>
    <scope>NUCLEOTIDE SEQUENCE [LARGE SCALE GENOMIC DNA]</scope>
    <source>
        <strain evidence="2 3">CCMP1005</strain>
    </source>
</reference>
<evidence type="ECO:0000313" key="3">
    <source>
        <dbReference type="Proteomes" id="UP000266841"/>
    </source>
</evidence>
<evidence type="ECO:0000256" key="1">
    <source>
        <dbReference type="SAM" id="MobiDB-lite"/>
    </source>
</evidence>
<comment type="caution">
    <text evidence="2">The sequence shown here is derived from an EMBL/GenBank/DDBJ whole genome shotgun (WGS) entry which is preliminary data.</text>
</comment>
<organism evidence="2 3">
    <name type="scientific">Thalassiosira oceanica</name>
    <name type="common">Marine diatom</name>
    <dbReference type="NCBI Taxonomy" id="159749"/>
    <lineage>
        <taxon>Eukaryota</taxon>
        <taxon>Sar</taxon>
        <taxon>Stramenopiles</taxon>
        <taxon>Ochrophyta</taxon>
        <taxon>Bacillariophyta</taxon>
        <taxon>Coscinodiscophyceae</taxon>
        <taxon>Thalassiosirophycidae</taxon>
        <taxon>Thalassiosirales</taxon>
        <taxon>Thalassiosiraceae</taxon>
        <taxon>Thalassiosira</taxon>
    </lineage>
</organism>
<feature type="compositionally biased region" description="Low complexity" evidence="1">
    <location>
        <begin position="16"/>
        <end position="30"/>
    </location>
</feature>
<evidence type="ECO:0000313" key="2">
    <source>
        <dbReference type="EMBL" id="EJK68363.1"/>
    </source>
</evidence>
<feature type="non-terminal residue" evidence="2">
    <location>
        <position position="63"/>
    </location>
</feature>
<dbReference type="Proteomes" id="UP000266841">
    <property type="component" value="Unassembled WGS sequence"/>
</dbReference>
<protein>
    <submittedName>
        <fullName evidence="2">Uncharacterized protein</fullName>
    </submittedName>
</protein>
<accession>K0SPY2</accession>
<sequence>MPFQLNSTTVSSRSGAYNNTPAAAAAPWPNEGNSTQKERCLAFEYDQFVDESKHAATEGDEDE</sequence>
<proteinExistence type="predicted"/>